<dbReference type="InterPro" id="IPR017850">
    <property type="entry name" value="Alkaline_phosphatase_core_sf"/>
</dbReference>
<dbReference type="PANTHER" id="PTHR43737">
    <property type="entry name" value="BLL7424 PROTEIN"/>
    <property type="match status" value="1"/>
</dbReference>
<keyword evidence="2" id="KW-1185">Reference proteome</keyword>
<reference evidence="1 2" key="1">
    <citation type="journal article" date="2020" name="Syst. Appl. Microbiol.">
        <title>Alienimonas chondri sp. nov., a novel planctomycete isolated from the biofilm of the red alga Chondrus crispus.</title>
        <authorList>
            <person name="Vitorino I."/>
            <person name="Albuquerque L."/>
            <person name="Wiegand S."/>
            <person name="Kallscheuer N."/>
            <person name="da Costa M.S."/>
            <person name="Lobo-da-Cunha A."/>
            <person name="Jogler C."/>
            <person name="Lage O.M."/>
        </authorList>
    </citation>
    <scope>NUCLEOTIDE SEQUENCE [LARGE SCALE GENOMIC DNA]</scope>
    <source>
        <strain evidence="1 2">LzC2</strain>
    </source>
</reference>
<name>A0ABX1VCD9_9PLAN</name>
<evidence type="ECO:0008006" key="3">
    <source>
        <dbReference type="Google" id="ProtNLM"/>
    </source>
</evidence>
<dbReference type="Proteomes" id="UP000609651">
    <property type="component" value="Unassembled WGS sequence"/>
</dbReference>
<accession>A0ABX1VCD9</accession>
<dbReference type="InterPro" id="IPR010869">
    <property type="entry name" value="DUF1501"/>
</dbReference>
<dbReference type="SUPFAM" id="SSF53649">
    <property type="entry name" value="Alkaline phosphatase-like"/>
    <property type="match status" value="1"/>
</dbReference>
<dbReference type="Pfam" id="PF07394">
    <property type="entry name" value="DUF1501"/>
    <property type="match status" value="1"/>
</dbReference>
<dbReference type="PANTHER" id="PTHR43737:SF1">
    <property type="entry name" value="DUF1501 DOMAIN-CONTAINING PROTEIN"/>
    <property type="match status" value="1"/>
</dbReference>
<evidence type="ECO:0000313" key="1">
    <source>
        <dbReference type="EMBL" id="NNJ25101.1"/>
    </source>
</evidence>
<gene>
    <name evidence="1" type="ORF">LzC2_11640</name>
</gene>
<dbReference type="EMBL" id="WTPX01000025">
    <property type="protein sequence ID" value="NNJ25101.1"/>
    <property type="molecule type" value="Genomic_DNA"/>
</dbReference>
<protein>
    <recommendedName>
        <fullName evidence="3">Sulfatase</fullName>
    </recommendedName>
</protein>
<proteinExistence type="predicted"/>
<evidence type="ECO:0000313" key="2">
    <source>
        <dbReference type="Proteomes" id="UP000609651"/>
    </source>
</evidence>
<comment type="caution">
    <text evidence="1">The sequence shown here is derived from an EMBL/GenBank/DDBJ whole genome shotgun (WGS) entry which is preliminary data.</text>
</comment>
<dbReference type="Gene3D" id="3.40.720.10">
    <property type="entry name" value="Alkaline Phosphatase, subunit A"/>
    <property type="match status" value="1"/>
</dbReference>
<organism evidence="1 2">
    <name type="scientific">Alienimonas chondri</name>
    <dbReference type="NCBI Taxonomy" id="2681879"/>
    <lineage>
        <taxon>Bacteria</taxon>
        <taxon>Pseudomonadati</taxon>
        <taxon>Planctomycetota</taxon>
        <taxon>Planctomycetia</taxon>
        <taxon>Planctomycetales</taxon>
        <taxon>Planctomycetaceae</taxon>
        <taxon>Alienimonas</taxon>
    </lineage>
</organism>
<sequence>MQQAARADQAFFETVEGPAKGVIYIYLPGGMAQQESWDPKPLAPAEYRGPLGTVKTKLPGVEFGATFPKTAAIADKCVVMRGFTHGEAAHERGTHNMFTGYRPSPALKFPSMGSVVAHEFEPKNNLPQYICVPGQPNEFAGTGYLSSSYAPFTVGGDPAQNGFKVRDLSLPNGVDDARFTRRRRLLDAVNDHFASTESDDSLDAVGSFYDRAYGLIGNPKAREAFDLEKEDSKTRDRYGRNQAGARMLLARRLVEAGSKFVTLTYGGWDMHDKIADGFKRSGPDLDQALSTLISDLDERGLLDSTLVCVGSEFGRTPKINNTAGRDHWAKVFSVLMAGGGLKRGVVYGSSDATASEPDTDPVTVMDWAATVYDRLGIRASKELMSPGGRPIEIVDGGTPIEALLA</sequence>